<dbReference type="KEGG" id="oac:Oscil6304_2767"/>
<organism evidence="1 2">
    <name type="scientific">Oscillatoria acuminata PCC 6304</name>
    <dbReference type="NCBI Taxonomy" id="56110"/>
    <lineage>
        <taxon>Bacteria</taxon>
        <taxon>Bacillati</taxon>
        <taxon>Cyanobacteriota</taxon>
        <taxon>Cyanophyceae</taxon>
        <taxon>Oscillatoriophycideae</taxon>
        <taxon>Oscillatoriales</taxon>
        <taxon>Oscillatoriaceae</taxon>
        <taxon>Oscillatoria</taxon>
    </lineage>
</organism>
<accession>K9TK39</accession>
<evidence type="ECO:0000313" key="1">
    <source>
        <dbReference type="EMBL" id="AFY82374.1"/>
    </source>
</evidence>
<sequence>MGISPLLQKVEIMPILQILAPEVSSDEEAEGPSEYKPEFCKIEIAATEEPLKKLLSQEKANSDKERLQLLCLFSTKIDISLLIFNKN</sequence>
<reference evidence="1 2" key="1">
    <citation type="submission" date="2012-06" db="EMBL/GenBank/DDBJ databases">
        <title>Finished chromosome of genome of Oscillatoria acuminata PCC 6304.</title>
        <authorList>
            <consortium name="US DOE Joint Genome Institute"/>
            <person name="Gugger M."/>
            <person name="Coursin T."/>
            <person name="Rippka R."/>
            <person name="Tandeau De Marsac N."/>
            <person name="Huntemann M."/>
            <person name="Wei C.-L."/>
            <person name="Han J."/>
            <person name="Detter J.C."/>
            <person name="Han C."/>
            <person name="Tapia R."/>
            <person name="Davenport K."/>
            <person name="Daligault H."/>
            <person name="Erkkila T."/>
            <person name="Gu W."/>
            <person name="Munk A.C.C."/>
            <person name="Teshima H."/>
            <person name="Xu Y."/>
            <person name="Chain P."/>
            <person name="Chen A."/>
            <person name="Krypides N."/>
            <person name="Mavromatis K."/>
            <person name="Markowitz V."/>
            <person name="Szeto E."/>
            <person name="Ivanova N."/>
            <person name="Mikhailova N."/>
            <person name="Ovchinnikova G."/>
            <person name="Pagani I."/>
            <person name="Pati A."/>
            <person name="Goodwin L."/>
            <person name="Peters L."/>
            <person name="Pitluck S."/>
            <person name="Woyke T."/>
            <person name="Kerfeld C."/>
        </authorList>
    </citation>
    <scope>NUCLEOTIDE SEQUENCE [LARGE SCALE GENOMIC DNA]</scope>
    <source>
        <strain evidence="1 2">PCC 6304</strain>
    </source>
</reference>
<dbReference type="HOGENOM" id="CLU_2480341_0_0_3"/>
<dbReference type="InParanoid" id="K9TK39"/>
<evidence type="ECO:0000313" key="2">
    <source>
        <dbReference type="Proteomes" id="UP000010367"/>
    </source>
</evidence>
<proteinExistence type="predicted"/>
<protein>
    <submittedName>
        <fullName evidence="1">Uncharacterized protein</fullName>
    </submittedName>
</protein>
<keyword evidence="2" id="KW-1185">Reference proteome</keyword>
<dbReference type="AlphaFoldDB" id="K9TK39"/>
<dbReference type="Proteomes" id="UP000010367">
    <property type="component" value="Chromosome"/>
</dbReference>
<dbReference type="EMBL" id="CP003607">
    <property type="protein sequence ID" value="AFY82374.1"/>
    <property type="molecule type" value="Genomic_DNA"/>
</dbReference>
<gene>
    <name evidence="1" type="ORF">Oscil6304_2767</name>
</gene>
<name>K9TK39_9CYAN</name>